<dbReference type="RefSeq" id="WP_148916925.1">
    <property type="nucleotide sequence ID" value="NZ_VSZS01000068.1"/>
</dbReference>
<organism evidence="2 3">
    <name type="scientific">Neoaquamicrobium microcysteis</name>
    <dbReference type="NCBI Taxonomy" id="2682781"/>
    <lineage>
        <taxon>Bacteria</taxon>
        <taxon>Pseudomonadati</taxon>
        <taxon>Pseudomonadota</taxon>
        <taxon>Alphaproteobacteria</taxon>
        <taxon>Hyphomicrobiales</taxon>
        <taxon>Phyllobacteriaceae</taxon>
        <taxon>Neoaquamicrobium</taxon>
    </lineage>
</organism>
<feature type="transmembrane region" description="Helical" evidence="1">
    <location>
        <begin position="12"/>
        <end position="33"/>
    </location>
</feature>
<dbReference type="EMBL" id="VSZS01000068">
    <property type="protein sequence ID" value="TYR29616.1"/>
    <property type="molecule type" value="Genomic_DNA"/>
</dbReference>
<sequence length="149" mass="16458">MIDLVLAVLHHLLVFTIVAIFAIQMTIVRPGLAAGGIARLARFDGAYGGLSMAVIAVGFGRAIWGLRGWEYYSTYWVFWAKVGAFILVGLLSIPPTLRFQRWLRAAKADASFVVPQEEIGAVRQWLHREGLVLIFIPILAAMMARGIGY</sequence>
<proteinExistence type="predicted"/>
<dbReference type="AlphaFoldDB" id="A0A5D4GLB1"/>
<protein>
    <submittedName>
        <fullName evidence="2">DUF2214 family protein</fullName>
    </submittedName>
</protein>
<reference evidence="2 3" key="1">
    <citation type="submission" date="2019-08" db="EMBL/GenBank/DDBJ databases">
        <authorList>
            <person name="Seo Y.L."/>
        </authorList>
    </citation>
    <scope>NUCLEOTIDE SEQUENCE [LARGE SCALE GENOMIC DNA]</scope>
    <source>
        <strain evidence="2 3">MaA-C15</strain>
    </source>
</reference>
<feature type="transmembrane region" description="Helical" evidence="1">
    <location>
        <begin position="76"/>
        <end position="97"/>
    </location>
</feature>
<dbReference type="Pfam" id="PF09980">
    <property type="entry name" value="DUF2214"/>
    <property type="match status" value="1"/>
</dbReference>
<evidence type="ECO:0000313" key="2">
    <source>
        <dbReference type="EMBL" id="TYR29616.1"/>
    </source>
</evidence>
<keyword evidence="1" id="KW-1133">Transmembrane helix</keyword>
<keyword evidence="1" id="KW-0472">Membrane</keyword>
<dbReference type="Proteomes" id="UP000323258">
    <property type="component" value="Unassembled WGS sequence"/>
</dbReference>
<comment type="caution">
    <text evidence="2">The sequence shown here is derived from an EMBL/GenBank/DDBJ whole genome shotgun (WGS) entry which is preliminary data.</text>
</comment>
<evidence type="ECO:0000256" key="1">
    <source>
        <dbReference type="SAM" id="Phobius"/>
    </source>
</evidence>
<keyword evidence="1" id="KW-0812">Transmembrane</keyword>
<feature type="transmembrane region" description="Helical" evidence="1">
    <location>
        <begin position="130"/>
        <end position="148"/>
    </location>
</feature>
<dbReference type="InterPro" id="IPR018706">
    <property type="entry name" value="DUF2214_membrane"/>
</dbReference>
<reference evidence="2 3" key="2">
    <citation type="submission" date="2019-09" db="EMBL/GenBank/DDBJ databases">
        <title>Mesorhizobium sp. MaA-C15 isolated from Microcystis aeruginosa.</title>
        <authorList>
            <person name="Jeong S.E."/>
            <person name="Jin H.M."/>
            <person name="Jeon C.O."/>
        </authorList>
    </citation>
    <scope>NUCLEOTIDE SEQUENCE [LARGE SCALE GENOMIC DNA]</scope>
    <source>
        <strain evidence="2 3">MaA-C15</strain>
    </source>
</reference>
<gene>
    <name evidence="2" type="ORF">FY036_22465</name>
</gene>
<feature type="transmembrane region" description="Helical" evidence="1">
    <location>
        <begin position="45"/>
        <end position="64"/>
    </location>
</feature>
<evidence type="ECO:0000313" key="3">
    <source>
        <dbReference type="Proteomes" id="UP000323258"/>
    </source>
</evidence>
<dbReference type="OrthoDB" id="826511at2"/>
<accession>A0A5D4GLB1</accession>
<name>A0A5D4GLB1_9HYPH</name>
<keyword evidence="3" id="KW-1185">Reference proteome</keyword>